<evidence type="ECO:0000313" key="4">
    <source>
        <dbReference type="EMBL" id="OQZ96883.1"/>
    </source>
</evidence>
<evidence type="ECO:0008006" key="6">
    <source>
        <dbReference type="Google" id="ProtNLM"/>
    </source>
</evidence>
<dbReference type="InterPro" id="IPR058813">
    <property type="entry name" value="DNA-SBD_ScoMcrA"/>
</dbReference>
<feature type="domain" description="Protein NO VEIN C-terminal" evidence="1">
    <location>
        <begin position="278"/>
        <end position="354"/>
    </location>
</feature>
<reference evidence="4 5" key="1">
    <citation type="submission" date="2016-12" db="EMBL/GenBank/DDBJ databases">
        <title>The new phylogeny of genus Mycobacterium.</title>
        <authorList>
            <person name="Tortoli E."/>
            <person name="Trovato A."/>
            <person name="Cirillo D.M."/>
        </authorList>
    </citation>
    <scope>NUCLEOTIDE SEQUENCE [LARGE SCALE GENOMIC DNA]</scope>
    <source>
        <strain evidence="4 5">DSM 44942</strain>
    </source>
</reference>
<dbReference type="Pfam" id="PF26340">
    <property type="entry name" value="DNA-SBD_ScoMcrA"/>
    <property type="match status" value="1"/>
</dbReference>
<sequence length="397" mass="43179">MVASEIRESSVLAAIAECDRLGQEEFLRRYNFGKASKFRLVHQGKFYDSKAIAGVAHGFATNDFWTTARPFGGVGPGGAVPILEDLGFLVDRTRLLFELTKLKVDQTHGKPAPYQYVVLLWAIAHAYEGARRLSPLGDVRRDLSQLLAPFAIARTAPDPAIPWAALGNSAWWEHDNRGALGGLSQLAFWTVAQDEAFRAAAIDVIVRIVGDSEEMKGLLVQLGLAAQQGEGQFETDAPKAPILGDTPEVSDAVAAQEELSNPRRKFGRSLSAAENKAIEQRAVAVVREHLETELGFLTEDVGATESYDVKATRGEDVVKVEVKGTTTSGAAVVLTRNEVKLHLAEYPRNALAIVRKIILMRDGDEPVAAGGELALTMPWEIDTSLLSPIAYEYRTGM</sequence>
<protein>
    <recommendedName>
        <fullName evidence="6">DUF3883 domain-containing protein</fullName>
    </recommendedName>
</protein>
<evidence type="ECO:0000313" key="5">
    <source>
        <dbReference type="Proteomes" id="UP000192327"/>
    </source>
</evidence>
<dbReference type="Proteomes" id="UP000192327">
    <property type="component" value="Unassembled WGS sequence"/>
</dbReference>
<dbReference type="Pfam" id="PF13020">
    <property type="entry name" value="NOV_C"/>
    <property type="match status" value="1"/>
</dbReference>
<evidence type="ECO:0000259" key="3">
    <source>
        <dbReference type="Pfam" id="PF26345"/>
    </source>
</evidence>
<proteinExistence type="predicted"/>
<evidence type="ECO:0000259" key="1">
    <source>
        <dbReference type="Pfam" id="PF13020"/>
    </source>
</evidence>
<dbReference type="InterPro" id="IPR058807">
    <property type="entry name" value="ScoMcrA_N"/>
</dbReference>
<comment type="caution">
    <text evidence="4">The sequence shown here is derived from an EMBL/GenBank/DDBJ whole genome shotgun (WGS) entry which is preliminary data.</text>
</comment>
<name>A0ABX3RRU0_9MYCO</name>
<accession>A0ABX3RRU0</accession>
<dbReference type="EMBL" id="MVHH01000020">
    <property type="protein sequence ID" value="OQZ96883.1"/>
    <property type="molecule type" value="Genomic_DNA"/>
</dbReference>
<feature type="domain" description="ScoMcrA-like DNA sulfur-binding" evidence="2">
    <location>
        <begin position="94"/>
        <end position="225"/>
    </location>
</feature>
<dbReference type="RefSeq" id="WP_052751323.1">
    <property type="nucleotide sequence ID" value="NZ_JACKUJ010000046.1"/>
</dbReference>
<keyword evidence="5" id="KW-1185">Reference proteome</keyword>
<dbReference type="InterPro" id="IPR024975">
    <property type="entry name" value="NOV_C"/>
</dbReference>
<evidence type="ECO:0000259" key="2">
    <source>
        <dbReference type="Pfam" id="PF26340"/>
    </source>
</evidence>
<gene>
    <name evidence="4" type="ORF">BST15_11465</name>
</gene>
<organism evidence="4 5">
    <name type="scientific">Mycolicibacter arupensis</name>
    <dbReference type="NCBI Taxonomy" id="342002"/>
    <lineage>
        <taxon>Bacteria</taxon>
        <taxon>Bacillati</taxon>
        <taxon>Actinomycetota</taxon>
        <taxon>Actinomycetes</taxon>
        <taxon>Mycobacteriales</taxon>
        <taxon>Mycobacteriaceae</taxon>
        <taxon>Mycolicibacter</taxon>
    </lineage>
</organism>
<dbReference type="Pfam" id="PF26345">
    <property type="entry name" value="ScoMcrA_N"/>
    <property type="match status" value="1"/>
</dbReference>
<feature type="domain" description="ScoMcrA-like N-terminal head" evidence="3">
    <location>
        <begin position="4"/>
        <end position="91"/>
    </location>
</feature>